<accession>A0A814T9E6</accession>
<evidence type="ECO:0000313" key="2">
    <source>
        <dbReference type="EMBL" id="CAF1158383.1"/>
    </source>
</evidence>
<dbReference type="PANTHER" id="PTHR43328:SF1">
    <property type="entry name" value="N-ACETYLTRANSFERASE DOMAIN-CONTAINING PROTEIN"/>
    <property type="match status" value="1"/>
</dbReference>
<name>A0A814T9E6_ADIRI</name>
<evidence type="ECO:0000313" key="4">
    <source>
        <dbReference type="Proteomes" id="UP000663828"/>
    </source>
</evidence>
<dbReference type="SUPFAM" id="SSF55729">
    <property type="entry name" value="Acyl-CoA N-acyltransferases (Nat)"/>
    <property type="match status" value="1"/>
</dbReference>
<dbReference type="AlphaFoldDB" id="A0A814T9E6"/>
<dbReference type="PROSITE" id="PS51186">
    <property type="entry name" value="GNAT"/>
    <property type="match status" value="1"/>
</dbReference>
<organism evidence="2 5">
    <name type="scientific">Adineta ricciae</name>
    <name type="common">Rotifer</name>
    <dbReference type="NCBI Taxonomy" id="249248"/>
    <lineage>
        <taxon>Eukaryota</taxon>
        <taxon>Metazoa</taxon>
        <taxon>Spiralia</taxon>
        <taxon>Gnathifera</taxon>
        <taxon>Rotifera</taxon>
        <taxon>Eurotatoria</taxon>
        <taxon>Bdelloidea</taxon>
        <taxon>Adinetida</taxon>
        <taxon>Adinetidae</taxon>
        <taxon>Adineta</taxon>
    </lineage>
</organism>
<comment type="caution">
    <text evidence="2">The sequence shown here is derived from an EMBL/GenBank/DDBJ whole genome shotgun (WGS) entry which is preliminary data.</text>
</comment>
<dbReference type="GO" id="GO:0016747">
    <property type="term" value="F:acyltransferase activity, transferring groups other than amino-acyl groups"/>
    <property type="evidence" value="ECO:0007669"/>
    <property type="project" value="InterPro"/>
</dbReference>
<dbReference type="PANTHER" id="PTHR43328">
    <property type="entry name" value="ACETYLTRANSFERASE-RELATED"/>
    <property type="match status" value="1"/>
</dbReference>
<gene>
    <name evidence="2" type="ORF">EDS130_LOCUS23004</name>
    <name evidence="3" type="ORF">XAT740_LOCUS29708</name>
</gene>
<dbReference type="OrthoDB" id="10032388at2759"/>
<dbReference type="EMBL" id="CAJNOJ010000123">
    <property type="protein sequence ID" value="CAF1158383.1"/>
    <property type="molecule type" value="Genomic_DNA"/>
</dbReference>
<sequence>MTNASEDCIRLVGDKVILRPWKSQDKQSLIENGNNYKIAINLRNQFPYPYTEQKADEWLNFVTSLTCTERLYLAIEVDEKAVGGIAISFGNDVHNCTAELGYWLGESYWNRGIMTEAVVLLRKYAFEKFPHLQRLYAEPFSSNLASTKVLEKAQFQFEGRLRKSVINRDGIVLDQLLYSFVRE</sequence>
<dbReference type="Pfam" id="PF13302">
    <property type="entry name" value="Acetyltransf_3"/>
    <property type="match status" value="1"/>
</dbReference>
<reference evidence="2" key="1">
    <citation type="submission" date="2021-02" db="EMBL/GenBank/DDBJ databases">
        <authorList>
            <person name="Nowell W R."/>
        </authorList>
    </citation>
    <scope>NUCLEOTIDE SEQUENCE</scope>
</reference>
<proteinExistence type="predicted"/>
<dbReference type="InterPro" id="IPR016181">
    <property type="entry name" value="Acyl_CoA_acyltransferase"/>
</dbReference>
<dbReference type="EMBL" id="CAJNOR010002604">
    <property type="protein sequence ID" value="CAF1317198.1"/>
    <property type="molecule type" value="Genomic_DNA"/>
</dbReference>
<feature type="domain" description="N-acetyltransferase" evidence="1">
    <location>
        <begin position="16"/>
        <end position="178"/>
    </location>
</feature>
<keyword evidence="4" id="KW-1185">Reference proteome</keyword>
<dbReference type="Proteomes" id="UP000663852">
    <property type="component" value="Unassembled WGS sequence"/>
</dbReference>
<evidence type="ECO:0000313" key="5">
    <source>
        <dbReference type="Proteomes" id="UP000663852"/>
    </source>
</evidence>
<dbReference type="Gene3D" id="3.40.630.30">
    <property type="match status" value="1"/>
</dbReference>
<dbReference type="InterPro" id="IPR000182">
    <property type="entry name" value="GNAT_dom"/>
</dbReference>
<protein>
    <recommendedName>
        <fullName evidence="1">N-acetyltransferase domain-containing protein</fullName>
    </recommendedName>
</protein>
<evidence type="ECO:0000259" key="1">
    <source>
        <dbReference type="PROSITE" id="PS51186"/>
    </source>
</evidence>
<evidence type="ECO:0000313" key="3">
    <source>
        <dbReference type="EMBL" id="CAF1317198.1"/>
    </source>
</evidence>
<dbReference type="Proteomes" id="UP000663828">
    <property type="component" value="Unassembled WGS sequence"/>
</dbReference>